<organism evidence="2 3">
    <name type="scientific">Cirrhinus molitorella</name>
    <name type="common">mud carp</name>
    <dbReference type="NCBI Taxonomy" id="172907"/>
    <lineage>
        <taxon>Eukaryota</taxon>
        <taxon>Metazoa</taxon>
        <taxon>Chordata</taxon>
        <taxon>Craniata</taxon>
        <taxon>Vertebrata</taxon>
        <taxon>Euteleostomi</taxon>
        <taxon>Actinopterygii</taxon>
        <taxon>Neopterygii</taxon>
        <taxon>Teleostei</taxon>
        <taxon>Ostariophysi</taxon>
        <taxon>Cypriniformes</taxon>
        <taxon>Cyprinidae</taxon>
        <taxon>Labeoninae</taxon>
        <taxon>Labeonini</taxon>
        <taxon>Cirrhinus</taxon>
    </lineage>
</organism>
<proteinExistence type="predicted"/>
<accession>A0ABR3MHR7</accession>
<sequence length="108" mass="11531">MNNSSLRSRVKAEEAMRFNPRQKPTDGRPSCAIYSRALDEEGPHGIVSGGSSASLPGLLDPPSAGRTRRLSQVKANPSFHPQLGCVSLGSPQRYIMPSPDSLGVRISS</sequence>
<evidence type="ECO:0000313" key="3">
    <source>
        <dbReference type="Proteomes" id="UP001558613"/>
    </source>
</evidence>
<evidence type="ECO:0000313" key="2">
    <source>
        <dbReference type="EMBL" id="KAL1264598.1"/>
    </source>
</evidence>
<reference evidence="2 3" key="1">
    <citation type="submission" date="2023-09" db="EMBL/GenBank/DDBJ databases">
        <authorList>
            <person name="Wang M."/>
        </authorList>
    </citation>
    <scope>NUCLEOTIDE SEQUENCE [LARGE SCALE GENOMIC DNA]</scope>
    <source>
        <strain evidence="2">GT-2023</strain>
        <tissue evidence="2">Liver</tissue>
    </source>
</reference>
<dbReference type="Proteomes" id="UP001558613">
    <property type="component" value="Unassembled WGS sequence"/>
</dbReference>
<feature type="region of interest" description="Disordered" evidence="1">
    <location>
        <begin position="1"/>
        <end position="30"/>
    </location>
</feature>
<dbReference type="EMBL" id="JAYMGO010000012">
    <property type="protein sequence ID" value="KAL1264598.1"/>
    <property type="molecule type" value="Genomic_DNA"/>
</dbReference>
<protein>
    <submittedName>
        <fullName evidence="2">Uncharacterized protein</fullName>
    </submittedName>
</protein>
<comment type="caution">
    <text evidence="2">The sequence shown here is derived from an EMBL/GenBank/DDBJ whole genome shotgun (WGS) entry which is preliminary data.</text>
</comment>
<keyword evidence="3" id="KW-1185">Reference proteome</keyword>
<gene>
    <name evidence="2" type="ORF">QQF64_004953</name>
</gene>
<name>A0ABR3MHR7_9TELE</name>
<evidence type="ECO:0000256" key="1">
    <source>
        <dbReference type="SAM" id="MobiDB-lite"/>
    </source>
</evidence>